<dbReference type="InterPro" id="IPR051908">
    <property type="entry name" value="Ribosomal_N-acetyltransferase"/>
</dbReference>
<feature type="domain" description="N-acetyltransferase" evidence="1">
    <location>
        <begin position="41"/>
        <end position="202"/>
    </location>
</feature>
<comment type="caution">
    <text evidence="2">The sequence shown here is derived from an EMBL/GenBank/DDBJ whole genome shotgun (WGS) entry which is preliminary data.</text>
</comment>
<evidence type="ECO:0000313" key="2">
    <source>
        <dbReference type="EMBL" id="MFD1784947.1"/>
    </source>
</evidence>
<dbReference type="RefSeq" id="WP_377281910.1">
    <property type="nucleotide sequence ID" value="NZ_JBHRSI010000005.1"/>
</dbReference>
<keyword evidence="2" id="KW-0808">Transferase</keyword>
<proteinExistence type="predicted"/>
<dbReference type="Proteomes" id="UP001597237">
    <property type="component" value="Unassembled WGS sequence"/>
</dbReference>
<keyword evidence="3" id="KW-1185">Reference proteome</keyword>
<dbReference type="EMBL" id="JBHUEY010000006">
    <property type="protein sequence ID" value="MFD1784947.1"/>
    <property type="molecule type" value="Genomic_DNA"/>
</dbReference>
<dbReference type="Pfam" id="PF13302">
    <property type="entry name" value="Acetyltransf_3"/>
    <property type="match status" value="1"/>
</dbReference>
<dbReference type="PROSITE" id="PS51186">
    <property type="entry name" value="GNAT"/>
    <property type="match status" value="1"/>
</dbReference>
<dbReference type="PANTHER" id="PTHR43441">
    <property type="entry name" value="RIBOSOMAL-PROTEIN-SERINE ACETYLTRANSFERASE"/>
    <property type="match status" value="1"/>
</dbReference>
<name>A0ABW4N4A8_9CAUL</name>
<dbReference type="InterPro" id="IPR000182">
    <property type="entry name" value="GNAT_dom"/>
</dbReference>
<evidence type="ECO:0000313" key="3">
    <source>
        <dbReference type="Proteomes" id="UP001597237"/>
    </source>
</evidence>
<accession>A0ABW4N4A8</accession>
<dbReference type="SUPFAM" id="SSF55729">
    <property type="entry name" value="Acyl-CoA N-acyltransferases (Nat)"/>
    <property type="match status" value="1"/>
</dbReference>
<organism evidence="2 3">
    <name type="scientific">Phenylobacterium terrae</name>
    <dbReference type="NCBI Taxonomy" id="2665495"/>
    <lineage>
        <taxon>Bacteria</taxon>
        <taxon>Pseudomonadati</taxon>
        <taxon>Pseudomonadota</taxon>
        <taxon>Alphaproteobacteria</taxon>
        <taxon>Caulobacterales</taxon>
        <taxon>Caulobacteraceae</taxon>
        <taxon>Phenylobacterium</taxon>
    </lineage>
</organism>
<dbReference type="Gene3D" id="3.40.630.30">
    <property type="match status" value="1"/>
</dbReference>
<dbReference type="InterPro" id="IPR016181">
    <property type="entry name" value="Acyl_CoA_acyltransferase"/>
</dbReference>
<dbReference type="EC" id="2.3.-.-" evidence="2"/>
<gene>
    <name evidence="2" type="ORF">ACFSC0_16210</name>
</gene>
<dbReference type="GO" id="GO:0016746">
    <property type="term" value="F:acyltransferase activity"/>
    <property type="evidence" value="ECO:0007669"/>
    <property type="project" value="UniProtKB-KW"/>
</dbReference>
<keyword evidence="2" id="KW-0012">Acyltransferase</keyword>
<sequence length="202" mass="22666">MATMILALKRAARPVLPALPAVRRSWELALKRIQTLETERLRLVPLESADADLLFPIMSDPQVIAHWDCETLDEPEKVAEMVDGQVLEMACGRGFYWAVRTLEGRFLGVCELAELNRAARSAEIGFVFAPEAWSSDLAQEALEALVRCATGLNLRRLNGRTCLGDRRAEALLQRLGFRQAGLERGPLIDDQRRDRRLFALAL</sequence>
<reference evidence="3" key="1">
    <citation type="journal article" date="2019" name="Int. J. Syst. Evol. Microbiol.">
        <title>The Global Catalogue of Microorganisms (GCM) 10K type strain sequencing project: providing services to taxonomists for standard genome sequencing and annotation.</title>
        <authorList>
            <consortium name="The Broad Institute Genomics Platform"/>
            <consortium name="The Broad Institute Genome Sequencing Center for Infectious Disease"/>
            <person name="Wu L."/>
            <person name="Ma J."/>
        </authorList>
    </citation>
    <scope>NUCLEOTIDE SEQUENCE [LARGE SCALE GENOMIC DNA]</scope>
    <source>
        <strain evidence="3">DFY28</strain>
    </source>
</reference>
<protein>
    <submittedName>
        <fullName evidence="2">GNAT family N-acetyltransferase</fullName>
        <ecNumber evidence="2">2.3.-.-</ecNumber>
    </submittedName>
</protein>
<evidence type="ECO:0000259" key="1">
    <source>
        <dbReference type="PROSITE" id="PS51186"/>
    </source>
</evidence>
<dbReference type="PANTHER" id="PTHR43441:SF2">
    <property type="entry name" value="FAMILY ACETYLTRANSFERASE, PUTATIVE (AFU_ORTHOLOGUE AFUA_7G00850)-RELATED"/>
    <property type="match status" value="1"/>
</dbReference>